<accession>A0A821QML9</accession>
<protein>
    <submittedName>
        <fullName evidence="1">Uncharacterized protein</fullName>
    </submittedName>
</protein>
<dbReference type="EMBL" id="CAJOBS010002661">
    <property type="protein sequence ID" value="CAF4828675.1"/>
    <property type="molecule type" value="Genomic_DNA"/>
</dbReference>
<gene>
    <name evidence="1" type="ORF">TOA249_LOCUS25097</name>
</gene>
<name>A0A821QML9_9BILA</name>
<dbReference type="AlphaFoldDB" id="A0A821QML9"/>
<sequence>MGSGPSSSSSNSSSEIRLSENPDIRNFGTIVKISIYGNGLVHGGFWFGTHHVFSVLQTEKGIFTLLEVAKCSNGKINIHMGTAKSLSEVIKTRLNTQDKETFWRSDNVKISPLLVQQVIDEYHGNVYHPTVRSCRTNNHREYVYTKSVNEIVDNTDGSIVMYKYRQLRSWKTVAVPPQVSVKRFGIWVTDGCDNQ</sequence>
<dbReference type="Proteomes" id="UP000663838">
    <property type="component" value="Unassembled WGS sequence"/>
</dbReference>
<comment type="caution">
    <text evidence="1">The sequence shown here is derived from an EMBL/GenBank/DDBJ whole genome shotgun (WGS) entry which is preliminary data.</text>
</comment>
<evidence type="ECO:0000313" key="1">
    <source>
        <dbReference type="EMBL" id="CAF4828675.1"/>
    </source>
</evidence>
<evidence type="ECO:0000313" key="2">
    <source>
        <dbReference type="Proteomes" id="UP000663838"/>
    </source>
</evidence>
<organism evidence="1 2">
    <name type="scientific">Rotaria socialis</name>
    <dbReference type="NCBI Taxonomy" id="392032"/>
    <lineage>
        <taxon>Eukaryota</taxon>
        <taxon>Metazoa</taxon>
        <taxon>Spiralia</taxon>
        <taxon>Gnathifera</taxon>
        <taxon>Rotifera</taxon>
        <taxon>Eurotatoria</taxon>
        <taxon>Bdelloidea</taxon>
        <taxon>Philodinida</taxon>
        <taxon>Philodinidae</taxon>
        <taxon>Rotaria</taxon>
    </lineage>
</organism>
<proteinExistence type="predicted"/>
<reference evidence="1" key="1">
    <citation type="submission" date="2021-02" db="EMBL/GenBank/DDBJ databases">
        <authorList>
            <person name="Nowell W R."/>
        </authorList>
    </citation>
    <scope>NUCLEOTIDE SEQUENCE</scope>
</reference>